<dbReference type="Gene3D" id="1.10.10.1150">
    <property type="entry name" value="Coenzyme PQQ synthesis protein D (PqqD)"/>
    <property type="match status" value="1"/>
</dbReference>
<dbReference type="AlphaFoldDB" id="A0A4S3MQE4"/>
<dbReference type="InterPro" id="IPR027417">
    <property type="entry name" value="P-loop_NTPase"/>
</dbReference>
<comment type="caution">
    <text evidence="2">The sequence shown here is derived from an EMBL/GenBank/DDBJ whole genome shotgun (WGS) entry which is preliminary data.</text>
</comment>
<feature type="region of interest" description="Disordered" evidence="1">
    <location>
        <begin position="306"/>
        <end position="326"/>
    </location>
</feature>
<evidence type="ECO:0000313" key="3">
    <source>
        <dbReference type="Proteomes" id="UP000309450"/>
    </source>
</evidence>
<dbReference type="Gene3D" id="3.40.50.300">
    <property type="entry name" value="P-loop containing nucleotide triphosphate hydrolases"/>
    <property type="match status" value="1"/>
</dbReference>
<accession>A0A4S3MQE4</accession>
<dbReference type="SUPFAM" id="SSF53795">
    <property type="entry name" value="PEP carboxykinase-like"/>
    <property type="match status" value="1"/>
</dbReference>
<keyword evidence="3" id="KW-1185">Reference proteome</keyword>
<name>A0A4S3MQE4_9RHOB</name>
<dbReference type="Proteomes" id="UP000309450">
    <property type="component" value="Unassembled WGS sequence"/>
</dbReference>
<dbReference type="InterPro" id="IPR008792">
    <property type="entry name" value="PQQD"/>
</dbReference>
<dbReference type="RefSeq" id="WP_136393130.1">
    <property type="nucleotide sequence ID" value="NZ_SSND01000001.1"/>
</dbReference>
<dbReference type="InterPro" id="IPR041881">
    <property type="entry name" value="PqqD_sf"/>
</dbReference>
<dbReference type="EMBL" id="SSND01000001">
    <property type="protein sequence ID" value="THD84750.1"/>
    <property type="molecule type" value="Genomic_DNA"/>
</dbReference>
<reference evidence="2 3" key="1">
    <citation type="submission" date="2019-04" db="EMBL/GenBank/DDBJ databases">
        <title>Draft genome sequence of Gemmobacter aestuarii sp. nov.</title>
        <authorList>
            <person name="Hameed A."/>
            <person name="Lin S.-Y."/>
            <person name="Shahina M."/>
            <person name="Lai W.-A."/>
            <person name="Young C.-C."/>
        </authorList>
    </citation>
    <scope>NUCLEOTIDE SEQUENCE [LARGE SCALE GENOMIC DNA]</scope>
    <source>
        <strain evidence="2 3">CC-PW-75</strain>
    </source>
</reference>
<proteinExistence type="predicted"/>
<gene>
    <name evidence="2" type="ORF">E7811_03200</name>
</gene>
<organism evidence="2 3">
    <name type="scientific">Aliigemmobacter aestuarii</name>
    <dbReference type="NCBI Taxonomy" id="1445661"/>
    <lineage>
        <taxon>Bacteria</taxon>
        <taxon>Pseudomonadati</taxon>
        <taxon>Pseudomonadota</taxon>
        <taxon>Alphaproteobacteria</taxon>
        <taxon>Rhodobacterales</taxon>
        <taxon>Paracoccaceae</taxon>
        <taxon>Aliigemmobacter</taxon>
    </lineage>
</organism>
<evidence type="ECO:0000313" key="2">
    <source>
        <dbReference type="EMBL" id="THD84750.1"/>
    </source>
</evidence>
<dbReference type="OrthoDB" id="5771032at2"/>
<dbReference type="Pfam" id="PF05402">
    <property type="entry name" value="PqqD"/>
    <property type="match status" value="1"/>
</dbReference>
<sequence length="416" mass="43968">MNRLSPKSPAGGRITLPPSVMVRFAGLSAPVIFRNARPVQEGLARVTRGWQPTPVPATAQGRVSALSEVSGAGGHYSVASPFLDEPLADLPVASATCALIADLAQGYSADRPDHLSLHCGAVRIDGRLVAFTGPARAGKSTLIARLAFEPGMAVFCDDVLPVDPQGHGVALGCAPRLRLPLPDGVSDAFRAGVKGALALRDDRYGYVVTESLAAHGQTAPLGAVVLLSREPGAPARLSRLDRARAMQTMLLQNMADMADIGTEVARIDALTRDLTCLRLVYSDLEEAVALIRRAFSGEVWPAPDCAVADDDPAPDAPPPAAAPPADLDRLWQRVPGPVLRRMGDEGFLWHPDFRGYRLNPTAIALWSVLEEPVRGTEIVGALAEAFPDTDPARIAADVARQLGAWVADELILPVSG</sequence>
<evidence type="ECO:0000256" key="1">
    <source>
        <dbReference type="SAM" id="MobiDB-lite"/>
    </source>
</evidence>
<protein>
    <submittedName>
        <fullName evidence="2">PqqD family peptide modification chaperone</fullName>
    </submittedName>
</protein>